<dbReference type="Proteomes" id="UP000076079">
    <property type="component" value="Chromosome"/>
</dbReference>
<dbReference type="Pfam" id="PF01979">
    <property type="entry name" value="Amidohydro_1"/>
    <property type="match status" value="1"/>
</dbReference>
<dbReference type="GO" id="GO:0005829">
    <property type="term" value="C:cytosol"/>
    <property type="evidence" value="ECO:0007669"/>
    <property type="project" value="TreeGrafter"/>
</dbReference>
<comment type="cofactor">
    <cofactor evidence="1">
        <name>Zn(2+)</name>
        <dbReference type="ChEBI" id="CHEBI:29105"/>
    </cofactor>
</comment>
<dbReference type="EMBL" id="CP015136">
    <property type="protein sequence ID" value="AMY07735.1"/>
    <property type="molecule type" value="Genomic_DNA"/>
</dbReference>
<dbReference type="GO" id="GO:0046872">
    <property type="term" value="F:metal ion binding"/>
    <property type="evidence" value="ECO:0007669"/>
    <property type="project" value="UniProtKB-KW"/>
</dbReference>
<dbReference type="PANTHER" id="PTHR11647">
    <property type="entry name" value="HYDRANTOINASE/DIHYDROPYRIMIDINASE FAMILY MEMBER"/>
    <property type="match status" value="1"/>
</dbReference>
<reference evidence="8" key="2">
    <citation type="submission" date="2016-04" db="EMBL/GenBank/DDBJ databases">
        <title>First Complete Genome Sequence of a Subdivision 6 Acidobacterium.</title>
        <authorList>
            <person name="Huang S."/>
            <person name="Vieira S."/>
            <person name="Bunk B."/>
            <person name="Riedel T."/>
            <person name="Sproeer C."/>
            <person name="Overmann J."/>
        </authorList>
    </citation>
    <scope>NUCLEOTIDE SEQUENCE [LARGE SCALE GENOMIC DNA]</scope>
    <source>
        <strain evidence="8">DSM 100886 HEG_-6_39</strain>
    </source>
</reference>
<keyword evidence="3" id="KW-0479">Metal-binding</keyword>
<evidence type="ECO:0000256" key="3">
    <source>
        <dbReference type="ARBA" id="ARBA00022723"/>
    </source>
</evidence>
<dbReference type="SUPFAM" id="SSF51338">
    <property type="entry name" value="Composite domain of metallo-dependent hydrolases"/>
    <property type="match status" value="2"/>
</dbReference>
<keyword evidence="4 7" id="KW-0378">Hydrolase</keyword>
<evidence type="ECO:0000259" key="6">
    <source>
        <dbReference type="Pfam" id="PF01979"/>
    </source>
</evidence>
<feature type="modified residue" description="N6-carboxylysine" evidence="5">
    <location>
        <position position="149"/>
    </location>
</feature>
<dbReference type="CDD" id="cd01314">
    <property type="entry name" value="D-HYD"/>
    <property type="match status" value="1"/>
</dbReference>
<evidence type="ECO:0000256" key="5">
    <source>
        <dbReference type="PIRSR" id="PIRSR611778-50"/>
    </source>
</evidence>
<dbReference type="Gene3D" id="3.20.20.140">
    <property type="entry name" value="Metal-dependent hydrolases"/>
    <property type="match status" value="1"/>
</dbReference>
<name>A0A143PGS7_LUTPR</name>
<dbReference type="InterPro" id="IPR050378">
    <property type="entry name" value="Metallo-dep_Hydrolases_sf"/>
</dbReference>
<dbReference type="STRING" id="1855912.LuPra_00915"/>
<protein>
    <submittedName>
        <fullName evidence="7">D-hydantoinase</fullName>
        <ecNumber evidence="7">3.5.2.-</ecNumber>
    </submittedName>
</protein>
<keyword evidence="8" id="KW-1185">Reference proteome</keyword>
<reference evidence="7 8" key="1">
    <citation type="journal article" date="2016" name="Genome Announc.">
        <title>First Complete Genome Sequence of a Subdivision 6 Acidobacterium Strain.</title>
        <authorList>
            <person name="Huang S."/>
            <person name="Vieira S."/>
            <person name="Bunk B."/>
            <person name="Riedel T."/>
            <person name="Sproer C."/>
            <person name="Overmann J."/>
        </authorList>
    </citation>
    <scope>NUCLEOTIDE SEQUENCE [LARGE SCALE GENOMIC DNA]</scope>
    <source>
        <strain evidence="8">DSM 100886 HEG_-6_39</strain>
    </source>
</reference>
<dbReference type="GO" id="GO:0016812">
    <property type="term" value="F:hydrolase activity, acting on carbon-nitrogen (but not peptide) bonds, in cyclic amides"/>
    <property type="evidence" value="ECO:0007669"/>
    <property type="project" value="TreeGrafter"/>
</dbReference>
<dbReference type="EC" id="3.5.2.-" evidence="7"/>
<dbReference type="InterPro" id="IPR032466">
    <property type="entry name" value="Metal_Hydrolase"/>
</dbReference>
<dbReference type="SUPFAM" id="SSF51556">
    <property type="entry name" value="Metallo-dependent hydrolases"/>
    <property type="match status" value="1"/>
</dbReference>
<dbReference type="Gene3D" id="2.30.40.10">
    <property type="entry name" value="Urease, subunit C, domain 1"/>
    <property type="match status" value="1"/>
</dbReference>
<dbReference type="InterPro" id="IPR006680">
    <property type="entry name" value="Amidohydro-rel"/>
</dbReference>
<accession>A0A143PGS7</accession>
<organism evidence="7 8">
    <name type="scientific">Luteitalea pratensis</name>
    <dbReference type="NCBI Taxonomy" id="1855912"/>
    <lineage>
        <taxon>Bacteria</taxon>
        <taxon>Pseudomonadati</taxon>
        <taxon>Acidobacteriota</taxon>
        <taxon>Vicinamibacteria</taxon>
        <taxon>Vicinamibacterales</taxon>
        <taxon>Vicinamibacteraceae</taxon>
        <taxon>Luteitalea</taxon>
    </lineage>
</organism>
<dbReference type="NCBIfam" id="TIGR02033">
    <property type="entry name" value="D-hydantoinase"/>
    <property type="match status" value="1"/>
</dbReference>
<evidence type="ECO:0000313" key="8">
    <source>
        <dbReference type="Proteomes" id="UP000076079"/>
    </source>
</evidence>
<sequence length="458" mass="49582">MSLLIKNGTVVTAVDQYVGDVLIEGERIATIGSSLSMPVDRTIDASGKLVLPGGIDVHTHLDMPFGGTTSADDFESGTIAAAFGGTTSIVDFAIQYKGQTLHHAWETWMHKAEGKAAIDYGFHMIITDLTDQVELEMDALVGQGVTSFKLFMAYPGVFMLDDASIFKALLRTGKNGGTICMHAENGGVIDVLVKKALAEGKTAPKYHALTRPVRAEAEATHRAIALAEMADVPIYIVHLSAAEALEMVTEARDRGLPAYAETCPQYLFLSDDNYEEPGFDGAKYVMSPPLRPAATQDRLWRGLAFNDLQAISTDHCPFCMKEQKSMGHGDFSKIPNGAPGIETRMSLVYDGGVRTGRISLNRFVELTSTSPAKIFGLFPRKGTIAPGSDADIVIFDPEKTTTLSVHSLHMKVDYNPYEGRQVTGVTETVISRGRVVIDNGRFVGRAGAGAFIKRSARW</sequence>
<comment type="similarity">
    <text evidence="2">Belongs to the metallo-dependent hydrolases superfamily. Hydantoinase/dihydropyrimidinase family.</text>
</comment>
<dbReference type="AlphaFoldDB" id="A0A143PGS7"/>
<evidence type="ECO:0000256" key="2">
    <source>
        <dbReference type="ARBA" id="ARBA00008829"/>
    </source>
</evidence>
<dbReference type="KEGG" id="abac:LuPra_00915"/>
<evidence type="ECO:0000256" key="4">
    <source>
        <dbReference type="ARBA" id="ARBA00022801"/>
    </source>
</evidence>
<gene>
    <name evidence="7" type="ORF">LuPra_00915</name>
</gene>
<dbReference type="PANTHER" id="PTHR11647:SF1">
    <property type="entry name" value="COLLAPSIN RESPONSE MEDIATOR PROTEIN"/>
    <property type="match status" value="1"/>
</dbReference>
<evidence type="ECO:0000313" key="7">
    <source>
        <dbReference type="EMBL" id="AMY07735.1"/>
    </source>
</evidence>
<feature type="domain" description="Amidohydrolase-related" evidence="6">
    <location>
        <begin position="49"/>
        <end position="436"/>
    </location>
</feature>
<evidence type="ECO:0000256" key="1">
    <source>
        <dbReference type="ARBA" id="ARBA00001947"/>
    </source>
</evidence>
<dbReference type="InterPro" id="IPR011059">
    <property type="entry name" value="Metal-dep_hydrolase_composite"/>
</dbReference>
<comment type="PTM">
    <text evidence="5">Carbamylation allows a single lysine to coordinate two divalent metal cations.</text>
</comment>
<dbReference type="PATRIC" id="fig|1813736.3.peg.960"/>
<dbReference type="FunFam" id="3.20.20.140:FF:000037">
    <property type="entry name" value="Dihydropyrimidinase"/>
    <property type="match status" value="1"/>
</dbReference>
<dbReference type="InterPro" id="IPR011778">
    <property type="entry name" value="Hydantoinase/dihydroPyrase"/>
</dbReference>
<proteinExistence type="inferred from homology"/>
<dbReference type="RefSeq" id="WP_234800723.1">
    <property type="nucleotide sequence ID" value="NZ_CP015136.1"/>
</dbReference>